<evidence type="ECO:0000313" key="2">
    <source>
        <dbReference type="Proteomes" id="UP001551675"/>
    </source>
</evidence>
<accession>A0ABV3GSW3</accession>
<protein>
    <submittedName>
        <fullName evidence="1">TIGR04500 family putative peptide maturation system protein</fullName>
    </submittedName>
</protein>
<dbReference type="Gene3D" id="1.10.4030.10">
    <property type="entry name" value="Porin chaperone SurA, peptide-binding domain"/>
    <property type="match status" value="1"/>
</dbReference>
<dbReference type="RefSeq" id="WP_358141410.1">
    <property type="nucleotide sequence ID" value="NZ_JBFALK010000032.1"/>
</dbReference>
<organism evidence="1 2">
    <name type="scientific">Microtetraspora glauca</name>
    <dbReference type="NCBI Taxonomy" id="1996"/>
    <lineage>
        <taxon>Bacteria</taxon>
        <taxon>Bacillati</taxon>
        <taxon>Actinomycetota</taxon>
        <taxon>Actinomycetes</taxon>
        <taxon>Streptosporangiales</taxon>
        <taxon>Streptosporangiaceae</taxon>
        <taxon>Microtetraspora</taxon>
    </lineage>
</organism>
<dbReference type="SUPFAM" id="SSF109998">
    <property type="entry name" value="Triger factor/SurA peptide-binding domain-like"/>
    <property type="match status" value="1"/>
</dbReference>
<comment type="caution">
    <text evidence="1">The sequence shown here is derived from an EMBL/GenBank/DDBJ whole genome shotgun (WGS) entry which is preliminary data.</text>
</comment>
<dbReference type="NCBIfam" id="TIGR04500">
    <property type="entry name" value="PpiC_rel_mature"/>
    <property type="match status" value="1"/>
</dbReference>
<gene>
    <name evidence="1" type="ORF">AB0I59_38935</name>
</gene>
<keyword evidence="2" id="KW-1185">Reference proteome</keyword>
<name>A0ABV3GSW3_MICGL</name>
<sequence length="355" mass="38854">MPAPPDRLPEALLADALAYLGDVTGLQPREARGHLAALHERYPDVPMRLVWRREAADESCHYDLLIKTAAGTISLALASNQVLPWPMRGSQPSGDQVVVRINGVDVKMEQVVSILDVLWDDVRLAERLVNAHLVMEETSSGRTELTDGELRQAMDAFRRARGLLTAQATQEWMAQRGLALAALEELVAEQAAARRLRRRIVAGRAEAVFDAHRDDFDRLHVLRLRYAEPEAARAALPRLRDAADPVALAAREVLGNAATCQMEEVRRCDLPAGAAGARAGDVLGPFPADGGSAIVYVLQVRPAVLDEATRALIEGRVFDEWLAERRGKATVEWLWGTVARTEALNAALENAPSAR</sequence>
<proteinExistence type="predicted"/>
<dbReference type="InterPro" id="IPR027304">
    <property type="entry name" value="Trigger_fact/SurA_dom_sf"/>
</dbReference>
<dbReference type="EMBL" id="JBFALK010000032">
    <property type="protein sequence ID" value="MEV0974602.1"/>
    <property type="molecule type" value="Genomic_DNA"/>
</dbReference>
<dbReference type="InterPro" id="IPR030985">
    <property type="entry name" value="PpiC-rel_mature"/>
</dbReference>
<reference evidence="1 2" key="1">
    <citation type="submission" date="2024-06" db="EMBL/GenBank/DDBJ databases">
        <title>The Natural Products Discovery Center: Release of the First 8490 Sequenced Strains for Exploring Actinobacteria Biosynthetic Diversity.</title>
        <authorList>
            <person name="Kalkreuter E."/>
            <person name="Kautsar S.A."/>
            <person name="Yang D."/>
            <person name="Bader C.D."/>
            <person name="Teijaro C.N."/>
            <person name="Fluegel L."/>
            <person name="Davis C.M."/>
            <person name="Simpson J.R."/>
            <person name="Lauterbach L."/>
            <person name="Steele A.D."/>
            <person name="Gui C."/>
            <person name="Meng S."/>
            <person name="Li G."/>
            <person name="Viehrig K."/>
            <person name="Ye F."/>
            <person name="Su P."/>
            <person name="Kiefer A.F."/>
            <person name="Nichols A."/>
            <person name="Cepeda A.J."/>
            <person name="Yan W."/>
            <person name="Fan B."/>
            <person name="Jiang Y."/>
            <person name="Adhikari A."/>
            <person name="Zheng C.-J."/>
            <person name="Schuster L."/>
            <person name="Cowan T.M."/>
            <person name="Smanski M.J."/>
            <person name="Chevrette M.G."/>
            <person name="De Carvalho L.P.S."/>
            <person name="Shen B."/>
        </authorList>
    </citation>
    <scope>NUCLEOTIDE SEQUENCE [LARGE SCALE GENOMIC DNA]</scope>
    <source>
        <strain evidence="1 2">NPDC050100</strain>
    </source>
</reference>
<evidence type="ECO:0000313" key="1">
    <source>
        <dbReference type="EMBL" id="MEV0974602.1"/>
    </source>
</evidence>
<dbReference type="Proteomes" id="UP001551675">
    <property type="component" value="Unassembled WGS sequence"/>
</dbReference>